<dbReference type="Proteomes" id="UP001497516">
    <property type="component" value="Chromosome 1"/>
</dbReference>
<proteinExistence type="predicted"/>
<evidence type="ECO:0000313" key="3">
    <source>
        <dbReference type="Proteomes" id="UP001497516"/>
    </source>
</evidence>
<name>A0AAV2CKF8_9ROSI</name>
<feature type="compositionally biased region" description="Basic and acidic residues" evidence="1">
    <location>
        <begin position="20"/>
        <end position="41"/>
    </location>
</feature>
<dbReference type="AlphaFoldDB" id="A0AAV2CKF8"/>
<evidence type="ECO:0000256" key="1">
    <source>
        <dbReference type="SAM" id="MobiDB-lite"/>
    </source>
</evidence>
<sequence>MRFIIDGGTQSLVIDGRDSKFHSHHVDGGATDGKCDHHHQTEPTNETDGVSDGTQMPIESDRNQQQNGSHLIP</sequence>
<dbReference type="EMBL" id="OZ034813">
    <property type="protein sequence ID" value="CAL1356504.1"/>
    <property type="molecule type" value="Genomic_DNA"/>
</dbReference>
<feature type="compositionally biased region" description="Polar residues" evidence="1">
    <location>
        <begin position="42"/>
        <end position="54"/>
    </location>
</feature>
<keyword evidence="3" id="KW-1185">Reference proteome</keyword>
<feature type="region of interest" description="Disordered" evidence="1">
    <location>
        <begin position="20"/>
        <end position="73"/>
    </location>
</feature>
<protein>
    <submittedName>
        <fullName evidence="2">Uncharacterized protein</fullName>
    </submittedName>
</protein>
<accession>A0AAV2CKF8</accession>
<reference evidence="2 3" key="1">
    <citation type="submission" date="2024-04" db="EMBL/GenBank/DDBJ databases">
        <authorList>
            <person name="Fracassetti M."/>
        </authorList>
    </citation>
    <scope>NUCLEOTIDE SEQUENCE [LARGE SCALE GENOMIC DNA]</scope>
</reference>
<organism evidence="2 3">
    <name type="scientific">Linum trigynum</name>
    <dbReference type="NCBI Taxonomy" id="586398"/>
    <lineage>
        <taxon>Eukaryota</taxon>
        <taxon>Viridiplantae</taxon>
        <taxon>Streptophyta</taxon>
        <taxon>Embryophyta</taxon>
        <taxon>Tracheophyta</taxon>
        <taxon>Spermatophyta</taxon>
        <taxon>Magnoliopsida</taxon>
        <taxon>eudicotyledons</taxon>
        <taxon>Gunneridae</taxon>
        <taxon>Pentapetalae</taxon>
        <taxon>rosids</taxon>
        <taxon>fabids</taxon>
        <taxon>Malpighiales</taxon>
        <taxon>Linaceae</taxon>
        <taxon>Linum</taxon>
    </lineage>
</organism>
<feature type="compositionally biased region" description="Polar residues" evidence="1">
    <location>
        <begin position="63"/>
        <end position="73"/>
    </location>
</feature>
<gene>
    <name evidence="2" type="ORF">LTRI10_LOCUS4206</name>
</gene>
<evidence type="ECO:0000313" key="2">
    <source>
        <dbReference type="EMBL" id="CAL1356504.1"/>
    </source>
</evidence>